<dbReference type="InterPro" id="IPR000642">
    <property type="entry name" value="Peptidase_M41"/>
</dbReference>
<feature type="compositionally biased region" description="Polar residues" evidence="16">
    <location>
        <begin position="601"/>
        <end position="614"/>
    </location>
</feature>
<dbReference type="PROSITE" id="PS00674">
    <property type="entry name" value="AAA"/>
    <property type="match status" value="1"/>
</dbReference>
<dbReference type="FunFam" id="1.20.58.760:FF:000001">
    <property type="entry name" value="ATP-dependent zinc metalloprotease FtsH"/>
    <property type="match status" value="1"/>
</dbReference>
<comment type="function">
    <text evidence="14">Acts as a processive, ATP-dependent zinc metallopeptidase for both cytoplasmic and membrane proteins. Plays a role in the quality control of integral membrane proteins.</text>
</comment>
<evidence type="ECO:0000313" key="18">
    <source>
        <dbReference type="EMBL" id="OGW95978.1"/>
    </source>
</evidence>
<dbReference type="FunFam" id="3.40.50.300:FF:000001">
    <property type="entry name" value="ATP-dependent zinc metalloprotease FtsH"/>
    <property type="match status" value="1"/>
</dbReference>
<evidence type="ECO:0000256" key="14">
    <source>
        <dbReference type="HAMAP-Rule" id="MF_01458"/>
    </source>
</evidence>
<dbReference type="InterPro" id="IPR003960">
    <property type="entry name" value="ATPase_AAA_CS"/>
</dbReference>
<dbReference type="Pfam" id="PF01434">
    <property type="entry name" value="Peptidase_M41"/>
    <property type="match status" value="1"/>
</dbReference>
<evidence type="ECO:0000256" key="10">
    <source>
        <dbReference type="ARBA" id="ARBA00022989"/>
    </source>
</evidence>
<dbReference type="Gene3D" id="1.20.58.760">
    <property type="entry name" value="Peptidase M41"/>
    <property type="match status" value="1"/>
</dbReference>
<evidence type="ECO:0000256" key="4">
    <source>
        <dbReference type="ARBA" id="ARBA00022692"/>
    </source>
</evidence>
<evidence type="ECO:0000256" key="9">
    <source>
        <dbReference type="ARBA" id="ARBA00022840"/>
    </source>
</evidence>
<dbReference type="InterPro" id="IPR037219">
    <property type="entry name" value="Peptidase_M41-like"/>
</dbReference>
<comment type="similarity">
    <text evidence="13 14">In the central section; belongs to the AAA ATPase family.</text>
</comment>
<dbReference type="InterPro" id="IPR003959">
    <property type="entry name" value="ATPase_AAA_core"/>
</dbReference>
<dbReference type="GO" id="GO:0016887">
    <property type="term" value="F:ATP hydrolysis activity"/>
    <property type="evidence" value="ECO:0007669"/>
    <property type="project" value="UniProtKB-UniRule"/>
</dbReference>
<keyword evidence="6 14" id="KW-0547">Nucleotide-binding</keyword>
<feature type="binding site" evidence="14">
    <location>
        <position position="493"/>
    </location>
    <ligand>
        <name>Zn(2+)</name>
        <dbReference type="ChEBI" id="CHEBI:29105"/>
        <note>catalytic</note>
    </ligand>
</feature>
<keyword evidence="9 14" id="KW-0067">ATP-binding</keyword>
<dbReference type="PANTHER" id="PTHR43655:SF2">
    <property type="entry name" value="AFG3 LIKE MATRIX AAA PEPTIDASE SUBUNIT 2, ISOFORM A"/>
    <property type="match status" value="1"/>
</dbReference>
<comment type="subunit">
    <text evidence="14">Homohexamer.</text>
</comment>
<evidence type="ECO:0000256" key="5">
    <source>
        <dbReference type="ARBA" id="ARBA00022723"/>
    </source>
</evidence>
<dbReference type="GO" id="GO:0006508">
    <property type="term" value="P:proteolysis"/>
    <property type="evidence" value="ECO:0007669"/>
    <property type="project" value="UniProtKB-KW"/>
</dbReference>
<feature type="active site" evidence="14">
    <location>
        <position position="416"/>
    </location>
</feature>
<reference evidence="18 19" key="1">
    <citation type="journal article" date="2016" name="Nat. Commun.">
        <title>Thousands of microbial genomes shed light on interconnected biogeochemical processes in an aquifer system.</title>
        <authorList>
            <person name="Anantharaman K."/>
            <person name="Brown C.T."/>
            <person name="Hug L.A."/>
            <person name="Sharon I."/>
            <person name="Castelle C.J."/>
            <person name="Probst A.J."/>
            <person name="Thomas B.C."/>
            <person name="Singh A."/>
            <person name="Wilkins M.J."/>
            <person name="Karaoz U."/>
            <person name="Brodie E.L."/>
            <person name="Williams K.H."/>
            <person name="Hubbard S.S."/>
            <person name="Banfield J.F."/>
        </authorList>
    </citation>
    <scope>NUCLEOTIDE SEQUENCE [LARGE SCALE GENOMIC DNA]</scope>
</reference>
<evidence type="ECO:0000256" key="8">
    <source>
        <dbReference type="ARBA" id="ARBA00022833"/>
    </source>
</evidence>
<dbReference type="PANTHER" id="PTHR43655">
    <property type="entry name" value="ATP-DEPENDENT PROTEASE"/>
    <property type="match status" value="1"/>
</dbReference>
<dbReference type="AlphaFoldDB" id="A0A1G1KSS2"/>
<feature type="transmembrane region" description="Helical" evidence="14">
    <location>
        <begin position="100"/>
        <end position="119"/>
    </location>
</feature>
<evidence type="ECO:0000256" key="2">
    <source>
        <dbReference type="ARBA" id="ARBA00010044"/>
    </source>
</evidence>
<dbReference type="NCBIfam" id="TIGR01241">
    <property type="entry name" value="FtsH_fam"/>
    <property type="match status" value="1"/>
</dbReference>
<evidence type="ECO:0000259" key="17">
    <source>
        <dbReference type="SMART" id="SM00382"/>
    </source>
</evidence>
<evidence type="ECO:0000256" key="16">
    <source>
        <dbReference type="SAM" id="MobiDB-lite"/>
    </source>
</evidence>
<comment type="similarity">
    <text evidence="15">Belongs to the AAA ATPase family.</text>
</comment>
<sequence>MVLFLLVPLLFFIALQLFVFPKIELSQPTYSEFYEMLANNPKTEEIVSAELVENVIRGKLKNAAYFQVNIPDSDPELIPLLRRNVAKFTINPPRMFWRNLIYQVVPVLLLIGFFWFFVYRGVQQGGGKIFTFGKSRAKLAGQQQVTFKDVAGVDEAKEELKEVIEYLKDPGRFQKLGGKIPKGVLLIGPPGTGKTLLAKAVAGEANVPFFSISGSDFVEMFVGVGASRVRDLFEQGKKAAKVSGHGAILFIDEIDAVGRQRFAGIGGGHDEREQTLNALLVEMDGFDTQTGVILIAATNRPDVLDPALVRPGRFDRQVVIDRPDIKGREEILRVHTKNIKLADNVDLTKLARQTPGFTGADLANLTNEAALLAARFNKTEVSQKELEGSIERVMAGPERKSRIISKEEKEIVAVHESGHAIMTVMIPGAMDQLHKVSIIPRGHAALGYTLQLPMEDRYLMRQQEILDKITVLLGGRVAELLVFNEVTTGAHNDLEVATSFAQRMVCDYGMSKRLGHVTFGKRDEEVFLGRDIFRSKDYSENTAVMIDEEVRRIIEDCYTRAKGILEANLDKLRKLADRLLEKEVLDSEEVKEIMGIPLSHPKTNNGEKPASSDSPAAGGEDQLAGPK</sequence>
<keyword evidence="11 14" id="KW-0482">Metalloprotease</keyword>
<dbReference type="HAMAP" id="MF_01458">
    <property type="entry name" value="FtsH"/>
    <property type="match status" value="1"/>
</dbReference>
<comment type="cofactor">
    <cofactor evidence="14">
        <name>Zn(2+)</name>
        <dbReference type="ChEBI" id="CHEBI:29105"/>
    </cofactor>
    <text evidence="14">Binds 1 zinc ion per subunit.</text>
</comment>
<dbReference type="Pfam" id="PF00004">
    <property type="entry name" value="AAA"/>
    <property type="match status" value="1"/>
</dbReference>
<dbReference type="GO" id="GO:0004176">
    <property type="term" value="F:ATP-dependent peptidase activity"/>
    <property type="evidence" value="ECO:0007669"/>
    <property type="project" value="InterPro"/>
</dbReference>
<dbReference type="InterPro" id="IPR003593">
    <property type="entry name" value="AAA+_ATPase"/>
</dbReference>
<dbReference type="GO" id="GO:0030163">
    <property type="term" value="P:protein catabolic process"/>
    <property type="evidence" value="ECO:0007669"/>
    <property type="project" value="UniProtKB-UniRule"/>
</dbReference>
<evidence type="ECO:0000256" key="7">
    <source>
        <dbReference type="ARBA" id="ARBA00022801"/>
    </source>
</evidence>
<organism evidence="18 19">
    <name type="scientific">Candidatus Danuiimicrobium aquiferis</name>
    <dbReference type="NCBI Taxonomy" id="1801832"/>
    <lineage>
        <taxon>Bacteria</taxon>
        <taxon>Pseudomonadati</taxon>
        <taxon>Candidatus Omnitrophota</taxon>
        <taxon>Candidatus Danuiimicrobium</taxon>
    </lineage>
</organism>
<feature type="region of interest" description="Disordered" evidence="16">
    <location>
        <begin position="594"/>
        <end position="627"/>
    </location>
</feature>
<comment type="similarity">
    <text evidence="2 14">In the C-terminal section; belongs to the peptidase M41 family.</text>
</comment>
<evidence type="ECO:0000256" key="1">
    <source>
        <dbReference type="ARBA" id="ARBA00004370"/>
    </source>
</evidence>
<proteinExistence type="inferred from homology"/>
<dbReference type="Proteomes" id="UP000178187">
    <property type="component" value="Unassembled WGS sequence"/>
</dbReference>
<keyword evidence="5 14" id="KW-0479">Metal-binding</keyword>
<dbReference type="Pfam" id="PF17862">
    <property type="entry name" value="AAA_lid_3"/>
    <property type="match status" value="1"/>
</dbReference>
<protein>
    <recommendedName>
        <fullName evidence="14">ATP-dependent zinc metalloprotease FtsH</fullName>
        <ecNumber evidence="14">3.4.24.-</ecNumber>
    </recommendedName>
</protein>
<dbReference type="InterPro" id="IPR005936">
    <property type="entry name" value="FtsH"/>
</dbReference>
<feature type="domain" description="AAA+ ATPase" evidence="17">
    <location>
        <begin position="180"/>
        <end position="324"/>
    </location>
</feature>
<dbReference type="EC" id="3.4.24.-" evidence="14"/>
<evidence type="ECO:0000313" key="19">
    <source>
        <dbReference type="Proteomes" id="UP000178187"/>
    </source>
</evidence>
<comment type="caution">
    <text evidence="18">The sequence shown here is derived from an EMBL/GenBank/DDBJ whole genome shotgun (WGS) entry which is preliminary data.</text>
</comment>
<dbReference type="EMBL" id="MHFR01000055">
    <property type="protein sequence ID" value="OGW95978.1"/>
    <property type="molecule type" value="Genomic_DNA"/>
</dbReference>
<comment type="caution">
    <text evidence="14">Lacks conserved residue(s) required for the propagation of feature annotation.</text>
</comment>
<evidence type="ECO:0000256" key="12">
    <source>
        <dbReference type="ARBA" id="ARBA00023136"/>
    </source>
</evidence>
<evidence type="ECO:0000256" key="15">
    <source>
        <dbReference type="RuleBase" id="RU003651"/>
    </source>
</evidence>
<dbReference type="InterPro" id="IPR027417">
    <property type="entry name" value="P-loop_NTPase"/>
</dbReference>
<gene>
    <name evidence="14" type="primary">ftsH</name>
    <name evidence="18" type="ORF">A3G33_00015</name>
</gene>
<dbReference type="InterPro" id="IPR050928">
    <property type="entry name" value="ATP-dep_Zn_Metalloprotease"/>
</dbReference>
<keyword evidence="18" id="KW-0131">Cell cycle</keyword>
<dbReference type="Gene3D" id="1.10.8.60">
    <property type="match status" value="1"/>
</dbReference>
<keyword evidence="12 14" id="KW-0472">Membrane</keyword>
<dbReference type="SUPFAM" id="SSF52540">
    <property type="entry name" value="P-loop containing nucleoside triphosphate hydrolases"/>
    <property type="match status" value="1"/>
</dbReference>
<dbReference type="CDD" id="cd19501">
    <property type="entry name" value="RecA-like_FtsH"/>
    <property type="match status" value="1"/>
</dbReference>
<evidence type="ECO:0000256" key="6">
    <source>
        <dbReference type="ARBA" id="ARBA00022741"/>
    </source>
</evidence>
<dbReference type="GO" id="GO:0008270">
    <property type="term" value="F:zinc ion binding"/>
    <property type="evidence" value="ECO:0007669"/>
    <property type="project" value="UniProtKB-UniRule"/>
</dbReference>
<name>A0A1G1KSS2_9BACT</name>
<keyword evidence="10 14" id="KW-1133">Transmembrane helix</keyword>
<dbReference type="InterPro" id="IPR041569">
    <property type="entry name" value="AAA_lid_3"/>
</dbReference>
<dbReference type="GO" id="GO:0005886">
    <property type="term" value="C:plasma membrane"/>
    <property type="evidence" value="ECO:0007669"/>
    <property type="project" value="UniProtKB-SubCell"/>
</dbReference>
<evidence type="ECO:0000256" key="3">
    <source>
        <dbReference type="ARBA" id="ARBA00022670"/>
    </source>
</evidence>
<dbReference type="GO" id="GO:0005524">
    <property type="term" value="F:ATP binding"/>
    <property type="evidence" value="ECO:0007669"/>
    <property type="project" value="UniProtKB-UniRule"/>
</dbReference>
<keyword evidence="7 14" id="KW-0378">Hydrolase</keyword>
<dbReference type="GO" id="GO:0004222">
    <property type="term" value="F:metalloendopeptidase activity"/>
    <property type="evidence" value="ECO:0007669"/>
    <property type="project" value="InterPro"/>
</dbReference>
<dbReference type="FunFam" id="1.10.8.60:FF:000001">
    <property type="entry name" value="ATP-dependent zinc metalloprotease FtsH"/>
    <property type="match status" value="1"/>
</dbReference>
<dbReference type="Gene3D" id="3.30.720.210">
    <property type="match status" value="1"/>
</dbReference>
<keyword evidence="3 14" id="KW-0645">Protease</keyword>
<evidence type="ECO:0000256" key="11">
    <source>
        <dbReference type="ARBA" id="ARBA00023049"/>
    </source>
</evidence>
<feature type="binding site" evidence="14">
    <location>
        <position position="419"/>
    </location>
    <ligand>
        <name>Zn(2+)</name>
        <dbReference type="ChEBI" id="CHEBI:29105"/>
        <note>catalytic</note>
    </ligand>
</feature>
<keyword evidence="4 14" id="KW-0812">Transmembrane</keyword>
<feature type="binding site" evidence="14">
    <location>
        <position position="415"/>
    </location>
    <ligand>
        <name>Zn(2+)</name>
        <dbReference type="ChEBI" id="CHEBI:29105"/>
        <note>catalytic</note>
    </ligand>
</feature>
<accession>A0A1G1KSS2</accession>
<evidence type="ECO:0000256" key="13">
    <source>
        <dbReference type="ARBA" id="ARBA00061570"/>
    </source>
</evidence>
<feature type="binding site" evidence="14">
    <location>
        <begin position="188"/>
        <end position="195"/>
    </location>
    <ligand>
        <name>ATP</name>
        <dbReference type="ChEBI" id="CHEBI:30616"/>
    </ligand>
</feature>
<dbReference type="SMART" id="SM00382">
    <property type="entry name" value="AAA"/>
    <property type="match status" value="1"/>
</dbReference>
<dbReference type="Gene3D" id="3.40.50.300">
    <property type="entry name" value="P-loop containing nucleotide triphosphate hydrolases"/>
    <property type="match status" value="1"/>
</dbReference>
<keyword evidence="18" id="KW-0132">Cell division</keyword>
<dbReference type="GO" id="GO:0051301">
    <property type="term" value="P:cell division"/>
    <property type="evidence" value="ECO:0007669"/>
    <property type="project" value="UniProtKB-KW"/>
</dbReference>
<keyword evidence="14" id="KW-1003">Cell membrane</keyword>
<comment type="subcellular location">
    <subcellularLocation>
        <location evidence="14">Cell membrane</location>
        <topology evidence="14">Multi-pass membrane protein</topology>
        <orientation evidence="14">Cytoplasmic side</orientation>
    </subcellularLocation>
    <subcellularLocation>
        <location evidence="1">Membrane</location>
    </subcellularLocation>
</comment>
<keyword evidence="8 14" id="KW-0862">Zinc</keyword>
<dbReference type="SUPFAM" id="SSF140990">
    <property type="entry name" value="FtsH protease domain-like"/>
    <property type="match status" value="1"/>
</dbReference>